<dbReference type="OrthoDB" id="2630931at2"/>
<sequence length="292" mass="30662">MPKMKINLGTPASPNWVVMDAKDADTLDGKHLSEIQADYNNKIGNLSNLNTTNKTSVVNAVNEIKQEQVSHSADTAAHGIGDKSALLTTNKNTIVEAINELFTFANDGKTGVATVVGSPATAGDTFSQLVTHIQNAKNTMATNLSNKGVSASGTEALQALANKIANVNTGKQVAYGNTNITIPPFNSGSVSLTVPISVSFIPKEVILLLNGWITTIGGGLDEVSLRYPLLHRGDGVYLNSTSASVQAVKYGNIALSAYISSFNQTSITLGIQSNAGHQIATDSLQCYWLAIG</sequence>
<dbReference type="AlphaFoldDB" id="A0A178TR53"/>
<dbReference type="Proteomes" id="UP000078336">
    <property type="component" value="Unassembled WGS sequence"/>
</dbReference>
<dbReference type="EMBL" id="LUCQ01000001">
    <property type="protein sequence ID" value="OAO83362.1"/>
    <property type="molecule type" value="Genomic_DNA"/>
</dbReference>
<keyword evidence="2" id="KW-1185">Reference proteome</keyword>
<reference evidence="1 2" key="1">
    <citation type="submission" date="2016-03" db="EMBL/GenBank/DDBJ databases">
        <title>Spore heat resistance.</title>
        <authorList>
            <person name="Boekhorst J."/>
            <person name="Berendsen E.M."/>
            <person name="Wells-Bennik M.H."/>
            <person name="Kuipers O.P."/>
        </authorList>
    </citation>
    <scope>NUCLEOTIDE SEQUENCE [LARGE SCALE GENOMIC DNA]</scope>
    <source>
        <strain evidence="1 2">AF16</strain>
    </source>
</reference>
<name>A0A178TR53_9BACL</name>
<accession>A0A178TR53</accession>
<organism evidence="1 2">
    <name type="scientific">Anoxybacillus flavithermus</name>
    <dbReference type="NCBI Taxonomy" id="33934"/>
    <lineage>
        <taxon>Bacteria</taxon>
        <taxon>Bacillati</taxon>
        <taxon>Bacillota</taxon>
        <taxon>Bacilli</taxon>
        <taxon>Bacillales</taxon>
        <taxon>Anoxybacillaceae</taxon>
        <taxon>Anoxybacillus</taxon>
    </lineage>
</organism>
<evidence type="ECO:0000313" key="2">
    <source>
        <dbReference type="Proteomes" id="UP000078336"/>
    </source>
</evidence>
<dbReference type="PATRIC" id="fig|33934.7.peg.1504"/>
<gene>
    <name evidence="1" type="ORF">TAF16_0016</name>
</gene>
<dbReference type="RefSeq" id="WP_064213851.1">
    <property type="nucleotide sequence ID" value="NZ_LUCQ01000001.1"/>
</dbReference>
<protein>
    <submittedName>
        <fullName evidence="1">Tail fiber protein H</fullName>
    </submittedName>
</protein>
<proteinExistence type="predicted"/>
<comment type="caution">
    <text evidence="1">The sequence shown here is derived from an EMBL/GenBank/DDBJ whole genome shotgun (WGS) entry which is preliminary data.</text>
</comment>
<evidence type="ECO:0000313" key="1">
    <source>
        <dbReference type="EMBL" id="OAO83362.1"/>
    </source>
</evidence>